<gene>
    <name evidence="2" type="ORF">GCM10011585_24680</name>
</gene>
<dbReference type="AlphaFoldDB" id="A0A917HJN2"/>
<evidence type="ECO:0000313" key="2">
    <source>
        <dbReference type="EMBL" id="GGG80340.1"/>
    </source>
</evidence>
<dbReference type="Proteomes" id="UP000647241">
    <property type="component" value="Unassembled WGS sequence"/>
</dbReference>
<dbReference type="Gene3D" id="3.30.70.100">
    <property type="match status" value="1"/>
</dbReference>
<dbReference type="Pfam" id="PF03992">
    <property type="entry name" value="ABM"/>
    <property type="match status" value="1"/>
</dbReference>
<organism evidence="2 3">
    <name type="scientific">Edaphobacter dinghuensis</name>
    <dbReference type="NCBI Taxonomy" id="1560005"/>
    <lineage>
        <taxon>Bacteria</taxon>
        <taxon>Pseudomonadati</taxon>
        <taxon>Acidobacteriota</taxon>
        <taxon>Terriglobia</taxon>
        <taxon>Terriglobales</taxon>
        <taxon>Acidobacteriaceae</taxon>
        <taxon>Edaphobacter</taxon>
    </lineage>
</organism>
<dbReference type="RefSeq" id="WP_188554527.1">
    <property type="nucleotide sequence ID" value="NZ_BMGT01000003.1"/>
</dbReference>
<protein>
    <recommendedName>
        <fullName evidence="1">ABM domain-containing protein</fullName>
    </recommendedName>
</protein>
<evidence type="ECO:0000259" key="1">
    <source>
        <dbReference type="Pfam" id="PF03992"/>
    </source>
</evidence>
<dbReference type="SUPFAM" id="SSF54909">
    <property type="entry name" value="Dimeric alpha+beta barrel"/>
    <property type="match status" value="1"/>
</dbReference>
<dbReference type="InterPro" id="IPR007138">
    <property type="entry name" value="ABM_dom"/>
</dbReference>
<evidence type="ECO:0000313" key="3">
    <source>
        <dbReference type="Proteomes" id="UP000647241"/>
    </source>
</evidence>
<reference evidence="2" key="1">
    <citation type="journal article" date="2014" name="Int. J. Syst. Evol. Microbiol.">
        <title>Complete genome sequence of Corynebacterium casei LMG S-19264T (=DSM 44701T), isolated from a smear-ripened cheese.</title>
        <authorList>
            <consortium name="US DOE Joint Genome Institute (JGI-PGF)"/>
            <person name="Walter F."/>
            <person name="Albersmeier A."/>
            <person name="Kalinowski J."/>
            <person name="Ruckert C."/>
        </authorList>
    </citation>
    <scope>NUCLEOTIDE SEQUENCE</scope>
    <source>
        <strain evidence="2">CGMCC 1.12997</strain>
    </source>
</reference>
<feature type="domain" description="ABM" evidence="1">
    <location>
        <begin position="6"/>
        <end position="76"/>
    </location>
</feature>
<sequence length="97" mass="10718">MAKYALYVSLKAKPGKESEVEAFLKQGAEMSKKEKGTVAWFGLKEEEGHYSVFDTFDDEAGRDAHLNGEIAKALMAKAEELFAESPKIHKIAIVANK</sequence>
<comment type="caution">
    <text evidence="2">The sequence shown here is derived from an EMBL/GenBank/DDBJ whole genome shotgun (WGS) entry which is preliminary data.</text>
</comment>
<reference evidence="2" key="2">
    <citation type="submission" date="2020-09" db="EMBL/GenBank/DDBJ databases">
        <authorList>
            <person name="Sun Q."/>
            <person name="Zhou Y."/>
        </authorList>
    </citation>
    <scope>NUCLEOTIDE SEQUENCE</scope>
    <source>
        <strain evidence="2">CGMCC 1.12997</strain>
    </source>
</reference>
<name>A0A917HJN2_9BACT</name>
<proteinExistence type="predicted"/>
<dbReference type="InterPro" id="IPR011008">
    <property type="entry name" value="Dimeric_a/b-barrel"/>
</dbReference>
<accession>A0A917HJN2</accession>
<keyword evidence="3" id="KW-1185">Reference proteome</keyword>
<dbReference type="EMBL" id="BMGT01000003">
    <property type="protein sequence ID" value="GGG80340.1"/>
    <property type="molecule type" value="Genomic_DNA"/>
</dbReference>